<reference evidence="1 2" key="1">
    <citation type="submission" date="2013-12" db="EMBL/GenBank/DDBJ databases">
        <title>Ecological redundancy of diverse viral populations within a natural community.</title>
        <authorList>
            <person name="Gregory A.C."/>
            <person name="LaButti K."/>
            <person name="Copeland A."/>
            <person name="Woyke T."/>
            <person name="Sullivan M.B."/>
        </authorList>
    </citation>
    <scope>NUCLEOTIDE SEQUENCE [LARGE SCALE GENOMIC DNA]</scope>
    <source>
        <strain evidence="1">Syn7803C97</strain>
    </source>
</reference>
<proteinExistence type="predicted"/>
<dbReference type="Gene3D" id="2.60.120.620">
    <property type="entry name" value="q2cbj1_9rhob like domain"/>
    <property type="match status" value="1"/>
</dbReference>
<dbReference type="EMBL" id="KJ019063">
    <property type="protein sequence ID" value="AIX22579.1"/>
    <property type="molecule type" value="Genomic_DNA"/>
</dbReference>
<dbReference type="Proteomes" id="UP000185277">
    <property type="component" value="Segment"/>
</dbReference>
<protein>
    <submittedName>
        <fullName evidence="1">Uncharacterized protein</fullName>
    </submittedName>
</protein>
<organism evidence="1 2">
    <name type="scientific">Synechococcus phage S-MbCM6</name>
    <dbReference type="NCBI Taxonomy" id="3126011"/>
    <lineage>
        <taxon>Viruses</taxon>
        <taxon>Duplodnaviria</taxon>
        <taxon>Heunggongvirae</taxon>
        <taxon>Uroviricota</taxon>
        <taxon>Caudoviricetes</taxon>
        <taxon>Pantevenvirales</taxon>
        <taxon>Kyanoviridae</taxon>
        <taxon>Namakavirus</taxon>
        <taxon>Namakavirus smbcm6</taxon>
    </lineage>
</organism>
<name>A0A0E3F9S2_9CAUD</name>
<evidence type="ECO:0000313" key="2">
    <source>
        <dbReference type="Proteomes" id="UP000185277"/>
    </source>
</evidence>
<accession>A0A0E3F9S2</accession>
<gene>
    <name evidence="1" type="ORF">Syn7803C97_26</name>
</gene>
<sequence>MKSTPKNTSIGINVTTKHTISKIENFLTEEEFIHINALVGDANFPWTLQTSSPGGNTLTHGFLQSIANLEYPLYIQISDKIVKSFNLQEYTLGRAYYNGQWFSRDGHFHCDDGKKTVLIYMSDWDREWGGFTHFMPKDNDHIIIPPITNSAVCFDAKIPHKAYSFSHQHTPMRISLAFKYYD</sequence>
<evidence type="ECO:0000313" key="1">
    <source>
        <dbReference type="EMBL" id="AIX22579.1"/>
    </source>
</evidence>